<reference evidence="2" key="1">
    <citation type="submission" date="2020-06" db="EMBL/GenBank/DDBJ databases">
        <authorList>
            <consortium name="Plant Systems Biology data submission"/>
        </authorList>
    </citation>
    <scope>NUCLEOTIDE SEQUENCE</scope>
    <source>
        <strain evidence="2">D6</strain>
    </source>
</reference>
<sequence length="201" mass="22310">MEDDSLSRALEDEQQHVDQRLVPTEIVQKRVRTDDTEETCDSSVTDALQDDRVCADRMYPTLNEVPEEEENRVALPLPRLEEGARARNVTGGNSLERREFKQQDVAAAAPKEDATASMESGSLVIASADTPKFKSEQPKKDSQEEFKEPEGVGGASNMEDSNTAAIQNAPEDITDTNSKPAHSTWEGRLQAYRTAYPKSRL</sequence>
<evidence type="ECO:0000256" key="1">
    <source>
        <dbReference type="SAM" id="MobiDB-lite"/>
    </source>
</evidence>
<name>A0A9N8EKC4_9STRA</name>
<dbReference type="Proteomes" id="UP001153069">
    <property type="component" value="Unassembled WGS sequence"/>
</dbReference>
<keyword evidence="3" id="KW-1185">Reference proteome</keyword>
<accession>A0A9N8EKC4</accession>
<dbReference type="AlphaFoldDB" id="A0A9N8EKC4"/>
<proteinExistence type="predicted"/>
<organism evidence="2 3">
    <name type="scientific">Seminavis robusta</name>
    <dbReference type="NCBI Taxonomy" id="568900"/>
    <lineage>
        <taxon>Eukaryota</taxon>
        <taxon>Sar</taxon>
        <taxon>Stramenopiles</taxon>
        <taxon>Ochrophyta</taxon>
        <taxon>Bacillariophyta</taxon>
        <taxon>Bacillariophyceae</taxon>
        <taxon>Bacillariophycidae</taxon>
        <taxon>Naviculales</taxon>
        <taxon>Naviculaceae</taxon>
        <taxon>Seminavis</taxon>
    </lineage>
</organism>
<evidence type="ECO:0000313" key="3">
    <source>
        <dbReference type="Proteomes" id="UP001153069"/>
    </source>
</evidence>
<protein>
    <submittedName>
        <fullName evidence="2">Uncharacterized protein</fullName>
    </submittedName>
</protein>
<evidence type="ECO:0000313" key="2">
    <source>
        <dbReference type="EMBL" id="CAB9523327.1"/>
    </source>
</evidence>
<gene>
    <name evidence="2" type="ORF">SEMRO_1404_G269740.1</name>
</gene>
<feature type="region of interest" description="Disordered" evidence="1">
    <location>
        <begin position="65"/>
        <end position="201"/>
    </location>
</feature>
<comment type="caution">
    <text evidence="2">The sequence shown here is derived from an EMBL/GenBank/DDBJ whole genome shotgun (WGS) entry which is preliminary data.</text>
</comment>
<feature type="compositionally biased region" description="Basic and acidic residues" evidence="1">
    <location>
        <begin position="131"/>
        <end position="150"/>
    </location>
</feature>
<dbReference type="EMBL" id="CAICTM010001402">
    <property type="protein sequence ID" value="CAB9523327.1"/>
    <property type="molecule type" value="Genomic_DNA"/>
</dbReference>